<dbReference type="AlphaFoldDB" id="A0AAN9UVM3"/>
<dbReference type="InterPro" id="IPR002656">
    <property type="entry name" value="Acyl_transf_3_dom"/>
</dbReference>
<feature type="transmembrane region" description="Helical" evidence="1">
    <location>
        <begin position="336"/>
        <end position="355"/>
    </location>
</feature>
<dbReference type="EMBL" id="JAKJXP020000021">
    <property type="protein sequence ID" value="KAK7754321.1"/>
    <property type="molecule type" value="Genomic_DNA"/>
</dbReference>
<organism evidence="3 4">
    <name type="scientific">Diatrype stigma</name>
    <dbReference type="NCBI Taxonomy" id="117547"/>
    <lineage>
        <taxon>Eukaryota</taxon>
        <taxon>Fungi</taxon>
        <taxon>Dikarya</taxon>
        <taxon>Ascomycota</taxon>
        <taxon>Pezizomycotina</taxon>
        <taxon>Sordariomycetes</taxon>
        <taxon>Xylariomycetidae</taxon>
        <taxon>Xylariales</taxon>
        <taxon>Diatrypaceae</taxon>
        <taxon>Diatrype</taxon>
    </lineage>
</organism>
<feature type="transmembrane region" description="Helical" evidence="1">
    <location>
        <begin position="418"/>
        <end position="438"/>
    </location>
</feature>
<feature type="domain" description="Acyltransferase 3" evidence="2">
    <location>
        <begin position="86"/>
        <end position="479"/>
    </location>
</feature>
<dbReference type="Proteomes" id="UP001320420">
    <property type="component" value="Unassembled WGS sequence"/>
</dbReference>
<dbReference type="Pfam" id="PF01757">
    <property type="entry name" value="Acyl_transf_3"/>
    <property type="match status" value="1"/>
</dbReference>
<dbReference type="PANTHER" id="PTHR23028:SF134">
    <property type="entry name" value="PUTATIVE (AFU_ORTHOLOGUE AFUA_4G08520)-RELATED"/>
    <property type="match status" value="1"/>
</dbReference>
<accession>A0AAN9UVM3</accession>
<evidence type="ECO:0000259" key="2">
    <source>
        <dbReference type="Pfam" id="PF01757"/>
    </source>
</evidence>
<keyword evidence="4" id="KW-1185">Reference proteome</keyword>
<evidence type="ECO:0000313" key="4">
    <source>
        <dbReference type="Proteomes" id="UP001320420"/>
    </source>
</evidence>
<protein>
    <recommendedName>
        <fullName evidence="2">Acyltransferase 3 domain-containing protein</fullName>
    </recommendedName>
</protein>
<sequence length="536" mass="61382">MASFMRRFAPWSRDNQEYQSLPLTNDGVPAVEDVKEVDSAAAEPRFKWLQATKPSSQWFWALMPFIIAGPLGKTDRTLPKTTSTTYLNGVRGLACWVVFNHHMTMDIYRPWIFKPYGLGPPGENEYFFQLPIVRILHTGKGMVCLFFALSGFVLSYSSLRKINNSDCHSEKLGDELLTGLSSALLRRGIRLFSPMLVLALITAIVTYYMPWGDMDHEAPSIFFNLLKFYRACVKVMNPYSWETAKLPKHFPHAWTLAQEYRLSLALFLMLIATCKLTPLARKSAIAVVGVWSMYCDRRWDVLGFMGGFLIAELRFVPLCQDLSGLFRRRSLELNRWVYMVAGGIAVVIGLLFCSWPENPGVKNVQPYKSFFQLVPMSWRGKTETELSNSYIWYFGSIGAILTLWGMEQLPLLQHALSSTALNYLGEISYAFYLVHWLFRQFVGEPLFHRFVKDLKFSRTSSFFAAYTITLVLVVLVSDYFWRAIDEKCVKLARFIVTDILGVGAKRTKRFETPPMQQTAERTCTPDGEEVPVLRLD</sequence>
<dbReference type="InterPro" id="IPR050879">
    <property type="entry name" value="Acyltransferase_3"/>
</dbReference>
<proteinExistence type="predicted"/>
<keyword evidence="1" id="KW-0472">Membrane</keyword>
<name>A0AAN9UVM3_9PEZI</name>
<keyword evidence="1" id="KW-0812">Transmembrane</keyword>
<evidence type="ECO:0000313" key="3">
    <source>
        <dbReference type="EMBL" id="KAK7754321.1"/>
    </source>
</evidence>
<feature type="transmembrane region" description="Helical" evidence="1">
    <location>
        <begin position="260"/>
        <end position="278"/>
    </location>
</feature>
<feature type="transmembrane region" description="Helical" evidence="1">
    <location>
        <begin position="389"/>
        <end position="406"/>
    </location>
</feature>
<feature type="transmembrane region" description="Helical" evidence="1">
    <location>
        <begin position="459"/>
        <end position="481"/>
    </location>
</feature>
<gene>
    <name evidence="3" type="ORF">SLS62_003614</name>
</gene>
<evidence type="ECO:0000256" key="1">
    <source>
        <dbReference type="SAM" id="Phobius"/>
    </source>
</evidence>
<feature type="transmembrane region" description="Helical" evidence="1">
    <location>
        <begin position="299"/>
        <end position="316"/>
    </location>
</feature>
<dbReference type="PANTHER" id="PTHR23028">
    <property type="entry name" value="ACETYLTRANSFERASE"/>
    <property type="match status" value="1"/>
</dbReference>
<dbReference type="GO" id="GO:0016747">
    <property type="term" value="F:acyltransferase activity, transferring groups other than amino-acyl groups"/>
    <property type="evidence" value="ECO:0007669"/>
    <property type="project" value="InterPro"/>
</dbReference>
<comment type="caution">
    <text evidence="3">The sequence shown here is derived from an EMBL/GenBank/DDBJ whole genome shotgun (WGS) entry which is preliminary data.</text>
</comment>
<reference evidence="3 4" key="1">
    <citation type="submission" date="2024-02" db="EMBL/GenBank/DDBJ databases">
        <title>De novo assembly and annotation of 12 fungi associated with fruit tree decline syndrome in Ontario, Canada.</title>
        <authorList>
            <person name="Sulman M."/>
            <person name="Ellouze W."/>
            <person name="Ilyukhin E."/>
        </authorList>
    </citation>
    <scope>NUCLEOTIDE SEQUENCE [LARGE SCALE GENOMIC DNA]</scope>
    <source>
        <strain evidence="3 4">M11/M66-122</strain>
    </source>
</reference>
<keyword evidence="1" id="KW-1133">Transmembrane helix</keyword>
<feature type="transmembrane region" description="Helical" evidence="1">
    <location>
        <begin position="191"/>
        <end position="209"/>
    </location>
</feature>